<dbReference type="AlphaFoldDB" id="A0A2S7T1S2"/>
<name>A0A2S7T1S2_9BACT</name>
<dbReference type="RefSeq" id="WP_105037589.1">
    <property type="nucleotide sequence ID" value="NZ_PPSL01000001.1"/>
</dbReference>
<reference evidence="1 2" key="1">
    <citation type="submission" date="2018-01" db="EMBL/GenBank/DDBJ databases">
        <title>A novel member of the phylum Bacteroidetes isolated from glacier ice.</title>
        <authorList>
            <person name="Liu Q."/>
            <person name="Xin Y.-H."/>
        </authorList>
    </citation>
    <scope>NUCLEOTIDE SEQUENCE [LARGE SCALE GENOMIC DNA]</scope>
    <source>
        <strain evidence="1 2">RB1R16</strain>
    </source>
</reference>
<dbReference type="Proteomes" id="UP000239872">
    <property type="component" value="Unassembled WGS sequence"/>
</dbReference>
<keyword evidence="2" id="KW-1185">Reference proteome</keyword>
<organism evidence="1 2">
    <name type="scientific">Flavipsychrobacter stenotrophus</name>
    <dbReference type="NCBI Taxonomy" id="2077091"/>
    <lineage>
        <taxon>Bacteria</taxon>
        <taxon>Pseudomonadati</taxon>
        <taxon>Bacteroidota</taxon>
        <taxon>Chitinophagia</taxon>
        <taxon>Chitinophagales</taxon>
        <taxon>Chitinophagaceae</taxon>
        <taxon>Flavipsychrobacter</taxon>
    </lineage>
</organism>
<evidence type="ECO:0000313" key="1">
    <source>
        <dbReference type="EMBL" id="PQJ12706.1"/>
    </source>
</evidence>
<gene>
    <name evidence="1" type="ORF">CJD36_002880</name>
</gene>
<dbReference type="EMBL" id="PPSL01000001">
    <property type="protein sequence ID" value="PQJ12706.1"/>
    <property type="molecule type" value="Genomic_DNA"/>
</dbReference>
<evidence type="ECO:0000313" key="2">
    <source>
        <dbReference type="Proteomes" id="UP000239872"/>
    </source>
</evidence>
<comment type="caution">
    <text evidence="1">The sequence shown here is derived from an EMBL/GenBank/DDBJ whole genome shotgun (WGS) entry which is preliminary data.</text>
</comment>
<accession>A0A2S7T1S2</accession>
<protein>
    <submittedName>
        <fullName evidence="1">Uncharacterized protein</fullName>
    </submittedName>
</protein>
<proteinExistence type="predicted"/>
<sequence>MQTISCKKSSTVVVAPTKDTVSGNLLINWMGLDHSYKLNAKDTLLGFSISQGSIASDSNTLFTKHLRIYLTDHVNVGISIFAHKLDEIQDTGIYYVGTIGGYYYGDFWFSDMQSGSSYSWSPMSDVSYVHVTEFTKGKQNNMKANFFLVGYPGGSVDRQVITGNFDITR</sequence>